<protein>
    <submittedName>
        <fullName evidence="2">Uncharacterized protein</fullName>
    </submittedName>
</protein>
<name>R4JDZ4_9DEIN</name>
<dbReference type="EMBL" id="KC491195">
    <property type="protein sequence ID" value="AGK85250.1"/>
    <property type="molecule type" value="Genomic_DNA"/>
</dbReference>
<evidence type="ECO:0000256" key="1">
    <source>
        <dbReference type="SAM" id="MobiDB-lite"/>
    </source>
</evidence>
<feature type="region of interest" description="Disordered" evidence="1">
    <location>
        <begin position="35"/>
        <end position="111"/>
    </location>
</feature>
<dbReference type="AlphaFoldDB" id="R4JDZ4"/>
<keyword evidence="2" id="KW-0614">Plasmid</keyword>
<reference evidence="2" key="1">
    <citation type="submission" date="2013-01" db="EMBL/GenBank/DDBJ databases">
        <title>Sequence Analysis and Characterization of Three Cryptic, Low-copy Number Plasmids from Thermus sp. WG.</title>
        <authorList>
            <person name="Hu Y."/>
            <person name="Wei Y."/>
            <person name="Du L."/>
            <person name="Chen Y."/>
            <person name="Huang R."/>
        </authorList>
    </citation>
    <scope>NUCLEOTIDE SEQUENCE</scope>
    <source>
        <strain evidence="2">WG</strain>
        <plasmid evidence="2">pWG16</plasmid>
    </source>
</reference>
<accession>R4JDZ4</accession>
<geneLocation type="plasmid" evidence="2">
    <name>pWG16</name>
</geneLocation>
<evidence type="ECO:0000313" key="2">
    <source>
        <dbReference type="EMBL" id="AGK85250.1"/>
    </source>
</evidence>
<proteinExistence type="predicted"/>
<gene>
    <name evidence="2" type="ORF">WG16_12</name>
</gene>
<organism evidence="2">
    <name type="scientific">Thermus sp. WG</name>
    <dbReference type="NCBI Taxonomy" id="1312524"/>
    <lineage>
        <taxon>Bacteria</taxon>
        <taxon>Thermotogati</taxon>
        <taxon>Deinococcota</taxon>
        <taxon>Deinococci</taxon>
        <taxon>Thermales</taxon>
        <taxon>Thermaceae</taxon>
        <taxon>Thermus</taxon>
    </lineage>
</organism>
<sequence length="111" mass="12057">MIRRLARLLWEVARGLPDPERDPDLGPFCTYLRRRYGRHPRLLSPPRSGRRAFWTSSPRPSPRGGTGTGPPAPPGTRRGRASSPASRGPEAPSPCGAGRKGRPTGRPEGRG</sequence>